<dbReference type="AlphaFoldDB" id="B8AD35"/>
<evidence type="ECO:0000256" key="9">
    <source>
        <dbReference type="SAM" id="MobiDB-lite"/>
    </source>
</evidence>
<dbReference type="Gene3D" id="3.80.10.10">
    <property type="entry name" value="Ribonuclease Inhibitor"/>
    <property type="match status" value="1"/>
</dbReference>
<organism evidence="12 13">
    <name type="scientific">Oryza sativa subsp. indica</name>
    <name type="common">Rice</name>
    <dbReference type="NCBI Taxonomy" id="39946"/>
    <lineage>
        <taxon>Eukaryota</taxon>
        <taxon>Viridiplantae</taxon>
        <taxon>Streptophyta</taxon>
        <taxon>Embryophyta</taxon>
        <taxon>Tracheophyta</taxon>
        <taxon>Spermatophyta</taxon>
        <taxon>Magnoliopsida</taxon>
        <taxon>Liliopsida</taxon>
        <taxon>Poales</taxon>
        <taxon>Poaceae</taxon>
        <taxon>BOP clade</taxon>
        <taxon>Oryzoideae</taxon>
        <taxon>Oryzeae</taxon>
        <taxon>Oryzinae</taxon>
        <taxon>Oryza</taxon>
        <taxon>Oryza sativa</taxon>
    </lineage>
</organism>
<evidence type="ECO:0000256" key="7">
    <source>
        <dbReference type="ARBA" id="ARBA00023136"/>
    </source>
</evidence>
<protein>
    <recommendedName>
        <fullName evidence="11">Leucine-rich repeat-containing N-terminal plant-type domain-containing protein</fullName>
    </recommendedName>
</protein>
<dbReference type="STRING" id="39946.B8AD35"/>
<proteinExistence type="predicted"/>
<keyword evidence="5" id="KW-0677">Repeat</keyword>
<keyword evidence="2" id="KW-0433">Leucine-rich repeat</keyword>
<evidence type="ECO:0000259" key="11">
    <source>
        <dbReference type="Pfam" id="PF08263"/>
    </source>
</evidence>
<keyword evidence="3" id="KW-0812">Transmembrane</keyword>
<dbReference type="InterPro" id="IPR046956">
    <property type="entry name" value="RLP23-like"/>
</dbReference>
<name>B8AD35_ORYSI</name>
<keyword evidence="13" id="KW-1185">Reference proteome</keyword>
<evidence type="ECO:0000256" key="10">
    <source>
        <dbReference type="SAM" id="SignalP"/>
    </source>
</evidence>
<evidence type="ECO:0000256" key="2">
    <source>
        <dbReference type="ARBA" id="ARBA00022614"/>
    </source>
</evidence>
<keyword evidence="4 10" id="KW-0732">Signal</keyword>
<dbReference type="Proteomes" id="UP000007015">
    <property type="component" value="Chromosome 1"/>
</dbReference>
<feature type="region of interest" description="Disordered" evidence="9">
    <location>
        <begin position="326"/>
        <end position="345"/>
    </location>
</feature>
<dbReference type="PANTHER" id="PTHR48061:SF8">
    <property type="entry name" value="LEUCINE-RICH REPEAT-CONTAINING N-TERMINAL PLANT-TYPE DOMAIN-CONTAINING PROTEIN"/>
    <property type="match status" value="1"/>
</dbReference>
<evidence type="ECO:0000256" key="6">
    <source>
        <dbReference type="ARBA" id="ARBA00022989"/>
    </source>
</evidence>
<evidence type="ECO:0000313" key="13">
    <source>
        <dbReference type="Proteomes" id="UP000007015"/>
    </source>
</evidence>
<keyword evidence="7" id="KW-0472">Membrane</keyword>
<dbReference type="HOGENOM" id="CLU_805076_0_0_1"/>
<dbReference type="SUPFAM" id="SSF52058">
    <property type="entry name" value="L domain-like"/>
    <property type="match status" value="1"/>
</dbReference>
<feature type="chain" id="PRO_5002867476" description="Leucine-rich repeat-containing N-terminal plant-type domain-containing protein" evidence="10">
    <location>
        <begin position="22"/>
        <end position="345"/>
    </location>
</feature>
<gene>
    <name evidence="12" type="ORF">OsI_00259</name>
</gene>
<feature type="signal peptide" evidence="10">
    <location>
        <begin position="1"/>
        <end position="21"/>
    </location>
</feature>
<evidence type="ECO:0000313" key="12">
    <source>
        <dbReference type="EMBL" id="EEC69882.1"/>
    </source>
</evidence>
<dbReference type="InterPro" id="IPR032675">
    <property type="entry name" value="LRR_dom_sf"/>
</dbReference>
<accession>B8AD35</accession>
<dbReference type="OMA" id="SSCAWRR"/>
<dbReference type="GO" id="GO:0016020">
    <property type="term" value="C:membrane"/>
    <property type="evidence" value="ECO:0007669"/>
    <property type="project" value="UniProtKB-SubCell"/>
</dbReference>
<feature type="domain" description="Leucine-rich repeat-containing N-terminal plant-type" evidence="11">
    <location>
        <begin position="35"/>
        <end position="76"/>
    </location>
</feature>
<comment type="subcellular location">
    <subcellularLocation>
        <location evidence="1">Membrane</location>
        <topology evidence="1">Single-pass type I membrane protein</topology>
    </subcellularLocation>
</comment>
<evidence type="ECO:0000256" key="5">
    <source>
        <dbReference type="ARBA" id="ARBA00022737"/>
    </source>
</evidence>
<dbReference type="PANTHER" id="PTHR48061">
    <property type="entry name" value="LEUCINE-RICH REPEAT RECEPTOR PROTEIN KINASE EMS1-LIKE-RELATED"/>
    <property type="match status" value="1"/>
</dbReference>
<dbReference type="InterPro" id="IPR013210">
    <property type="entry name" value="LRR_N_plant-typ"/>
</dbReference>
<dbReference type="Gramene" id="BGIOSGA002710-TA">
    <property type="protein sequence ID" value="BGIOSGA002710-PA"/>
    <property type="gene ID" value="BGIOSGA002710"/>
</dbReference>
<evidence type="ECO:0000256" key="3">
    <source>
        <dbReference type="ARBA" id="ARBA00022692"/>
    </source>
</evidence>
<evidence type="ECO:0000256" key="8">
    <source>
        <dbReference type="ARBA" id="ARBA00023180"/>
    </source>
</evidence>
<keyword evidence="8" id="KW-0325">Glycoprotein</keyword>
<sequence length="345" mass="37550">MAFIVWALLLFLLHLPTIATGSSAHFGGNNTVRCHPNQAAALLQLKQSFFWVNSPVILPTWQDGTDCCTWEGVGCDASSHLVTTLGTSSTTKDAEFDRLTSLTHLNLSNSGLDGQIPMGINKLINLVSLDLSKRYVNDNSDISFNESDDEIIFTGDSYNHLQESRLMSLVENLSNLKELYLDHVDMSTNVDDWCKTLAQSVPRLQDFGLLFVNMMNRQVSELTDSTTGDRHSSKNKLMALAAADGHGACRRAPRGAARVARATPGFSSSCAWRRAARPGKAVELDATSYRRISRPAIVGAAKMLAAHGNLQGIKLRAAWFPSSELRHSDVQPAAGSPHRDSGGVI</sequence>
<dbReference type="EMBL" id="CM000126">
    <property type="protein sequence ID" value="EEC69882.1"/>
    <property type="molecule type" value="Genomic_DNA"/>
</dbReference>
<reference evidence="12 13" key="1">
    <citation type="journal article" date="2005" name="PLoS Biol.">
        <title>The genomes of Oryza sativa: a history of duplications.</title>
        <authorList>
            <person name="Yu J."/>
            <person name="Wang J."/>
            <person name="Lin W."/>
            <person name="Li S."/>
            <person name="Li H."/>
            <person name="Zhou J."/>
            <person name="Ni P."/>
            <person name="Dong W."/>
            <person name="Hu S."/>
            <person name="Zeng C."/>
            <person name="Zhang J."/>
            <person name="Zhang Y."/>
            <person name="Li R."/>
            <person name="Xu Z."/>
            <person name="Li S."/>
            <person name="Li X."/>
            <person name="Zheng H."/>
            <person name="Cong L."/>
            <person name="Lin L."/>
            <person name="Yin J."/>
            <person name="Geng J."/>
            <person name="Li G."/>
            <person name="Shi J."/>
            <person name="Liu J."/>
            <person name="Lv H."/>
            <person name="Li J."/>
            <person name="Wang J."/>
            <person name="Deng Y."/>
            <person name="Ran L."/>
            <person name="Shi X."/>
            <person name="Wang X."/>
            <person name="Wu Q."/>
            <person name="Li C."/>
            <person name="Ren X."/>
            <person name="Wang J."/>
            <person name="Wang X."/>
            <person name="Li D."/>
            <person name="Liu D."/>
            <person name="Zhang X."/>
            <person name="Ji Z."/>
            <person name="Zhao W."/>
            <person name="Sun Y."/>
            <person name="Zhang Z."/>
            <person name="Bao J."/>
            <person name="Han Y."/>
            <person name="Dong L."/>
            <person name="Ji J."/>
            <person name="Chen P."/>
            <person name="Wu S."/>
            <person name="Liu J."/>
            <person name="Xiao Y."/>
            <person name="Bu D."/>
            <person name="Tan J."/>
            <person name="Yang L."/>
            <person name="Ye C."/>
            <person name="Zhang J."/>
            <person name="Xu J."/>
            <person name="Zhou Y."/>
            <person name="Yu Y."/>
            <person name="Zhang B."/>
            <person name="Zhuang S."/>
            <person name="Wei H."/>
            <person name="Liu B."/>
            <person name="Lei M."/>
            <person name="Yu H."/>
            <person name="Li Y."/>
            <person name="Xu H."/>
            <person name="Wei S."/>
            <person name="He X."/>
            <person name="Fang L."/>
            <person name="Zhang Z."/>
            <person name="Zhang Y."/>
            <person name="Huang X."/>
            <person name="Su Z."/>
            <person name="Tong W."/>
            <person name="Li J."/>
            <person name="Tong Z."/>
            <person name="Li S."/>
            <person name="Ye J."/>
            <person name="Wang L."/>
            <person name="Fang L."/>
            <person name="Lei T."/>
            <person name="Chen C."/>
            <person name="Chen H."/>
            <person name="Xu Z."/>
            <person name="Li H."/>
            <person name="Huang H."/>
            <person name="Zhang F."/>
            <person name="Xu H."/>
            <person name="Li N."/>
            <person name="Zhao C."/>
            <person name="Li S."/>
            <person name="Dong L."/>
            <person name="Huang Y."/>
            <person name="Li L."/>
            <person name="Xi Y."/>
            <person name="Qi Q."/>
            <person name="Li W."/>
            <person name="Zhang B."/>
            <person name="Hu W."/>
            <person name="Zhang Y."/>
            <person name="Tian X."/>
            <person name="Jiao Y."/>
            <person name="Liang X."/>
            <person name="Jin J."/>
            <person name="Gao L."/>
            <person name="Zheng W."/>
            <person name="Hao B."/>
            <person name="Liu S."/>
            <person name="Wang W."/>
            <person name="Yuan L."/>
            <person name="Cao M."/>
            <person name="McDermott J."/>
            <person name="Samudrala R."/>
            <person name="Wang J."/>
            <person name="Wong G.K."/>
            <person name="Yang H."/>
        </authorList>
    </citation>
    <scope>NUCLEOTIDE SEQUENCE [LARGE SCALE GENOMIC DNA]</scope>
    <source>
        <strain evidence="13">cv. 93-11</strain>
    </source>
</reference>
<evidence type="ECO:0000256" key="1">
    <source>
        <dbReference type="ARBA" id="ARBA00004479"/>
    </source>
</evidence>
<evidence type="ECO:0000256" key="4">
    <source>
        <dbReference type="ARBA" id="ARBA00022729"/>
    </source>
</evidence>
<dbReference type="Pfam" id="PF08263">
    <property type="entry name" value="LRRNT_2"/>
    <property type="match status" value="1"/>
</dbReference>
<keyword evidence="6" id="KW-1133">Transmembrane helix</keyword>